<accession>A0ABM3ZRT8</accession>
<gene>
    <name evidence="3" type="primary">LOC132799397</name>
</gene>
<dbReference type="Pfam" id="PF09331">
    <property type="entry name" value="DUF1985"/>
    <property type="match status" value="1"/>
</dbReference>
<dbReference type="PANTHER" id="PTHR48449">
    <property type="entry name" value="DUF1985 DOMAIN-CONTAINING PROTEIN"/>
    <property type="match status" value="1"/>
</dbReference>
<dbReference type="InterPro" id="IPR015410">
    <property type="entry name" value="DUF1985"/>
</dbReference>
<evidence type="ECO:0000313" key="3">
    <source>
        <dbReference type="RefSeq" id="XP_060667187.1"/>
    </source>
</evidence>
<proteinExistence type="predicted"/>
<sequence>MTNIKFKLTPAQKKKFKDSCFGHFLKSNDIQFSGHIVNSMLYRQCIYDDQDDMVFNFGGHTTRFTCTEFAIITGLYFSYEPNRRVNLSTCISDKYFGGKRKVTNSEIIEAFMTSQCQDDDEDDDDKLKLALLYFLETVLLGNESMVTDPYNHLKTVDDLDYFNKYPWGSLSYSTTIISLKSSFKYRESMAMNKSKTYSCLVGDVLDATEYEYSFIGKISWDVHHDTTSYRVVPVVRDKPP</sequence>
<dbReference type="RefSeq" id="XP_060667187.1">
    <property type="nucleotide sequence ID" value="XM_060811204.1"/>
</dbReference>
<feature type="domain" description="DUF1985" evidence="1">
    <location>
        <begin position="41"/>
        <end position="176"/>
    </location>
</feature>
<dbReference type="GeneID" id="132799397"/>
<name>A0ABM3ZRT8_ZIZJJ</name>
<protein>
    <submittedName>
        <fullName evidence="3">Uncharacterized protein LOC132799397</fullName>
    </submittedName>
</protein>
<dbReference type="PANTHER" id="PTHR48449:SF1">
    <property type="entry name" value="DUF1985 DOMAIN-CONTAINING PROTEIN"/>
    <property type="match status" value="1"/>
</dbReference>
<evidence type="ECO:0000259" key="1">
    <source>
        <dbReference type="Pfam" id="PF09331"/>
    </source>
</evidence>
<dbReference type="Proteomes" id="UP001652623">
    <property type="component" value="Chromosome 9"/>
</dbReference>
<evidence type="ECO:0000313" key="2">
    <source>
        <dbReference type="Proteomes" id="UP001652623"/>
    </source>
</evidence>
<organism evidence="2 3">
    <name type="scientific">Ziziphus jujuba</name>
    <name type="common">Chinese jujube</name>
    <name type="synonym">Ziziphus sativa</name>
    <dbReference type="NCBI Taxonomy" id="326968"/>
    <lineage>
        <taxon>Eukaryota</taxon>
        <taxon>Viridiplantae</taxon>
        <taxon>Streptophyta</taxon>
        <taxon>Embryophyta</taxon>
        <taxon>Tracheophyta</taxon>
        <taxon>Spermatophyta</taxon>
        <taxon>Magnoliopsida</taxon>
        <taxon>eudicotyledons</taxon>
        <taxon>Gunneridae</taxon>
        <taxon>Pentapetalae</taxon>
        <taxon>rosids</taxon>
        <taxon>fabids</taxon>
        <taxon>Rosales</taxon>
        <taxon>Rhamnaceae</taxon>
        <taxon>Paliureae</taxon>
        <taxon>Ziziphus</taxon>
    </lineage>
</organism>
<keyword evidence="2" id="KW-1185">Reference proteome</keyword>
<reference evidence="3" key="1">
    <citation type="submission" date="2025-08" db="UniProtKB">
        <authorList>
            <consortium name="RefSeq"/>
        </authorList>
    </citation>
    <scope>IDENTIFICATION</scope>
    <source>
        <tissue evidence="3">Seedling</tissue>
    </source>
</reference>